<dbReference type="PROSITE" id="PS00676">
    <property type="entry name" value="SIGMA54_INTERACT_2"/>
    <property type="match status" value="1"/>
</dbReference>
<evidence type="ECO:0000256" key="3">
    <source>
        <dbReference type="ARBA" id="ARBA00023015"/>
    </source>
</evidence>
<keyword evidence="2" id="KW-0067">ATP-binding</keyword>
<dbReference type="Pfam" id="PF00158">
    <property type="entry name" value="Sigma54_activat"/>
    <property type="match status" value="1"/>
</dbReference>
<evidence type="ECO:0000313" key="8">
    <source>
        <dbReference type="Proteomes" id="UP001204621"/>
    </source>
</evidence>
<dbReference type="PANTHER" id="PTHR32071:SF120">
    <property type="entry name" value="TRANSCRIPTIONAL REGULATOR-RELATED"/>
    <property type="match status" value="1"/>
</dbReference>
<dbReference type="Pfam" id="PF25601">
    <property type="entry name" value="AAA_lid_14"/>
    <property type="match status" value="1"/>
</dbReference>
<dbReference type="Gene3D" id="1.10.8.60">
    <property type="match status" value="1"/>
</dbReference>
<dbReference type="PROSITE" id="PS50045">
    <property type="entry name" value="SIGMA54_INTERACT_4"/>
    <property type="match status" value="1"/>
</dbReference>
<sequence>MHQKQLLCIAGDRSMAAGYAHALRDWKVRVVGTLGEARRALCTDGYLVGLLVGLEEVEHAELDHFLSQNWQQQWIGLLQPAALSSARWRQLVGDHFYDFHTDPVDPVRLGHALGHALGVAQLRAPSPAPLAAPAAAAMIGNSAAIGRLRAQITRVAHADAPVFIGGESGSGKELAARAVHAQSPRRAGPFVPVNCGALTPTLIQSELFGHARGAFTGAAADKPGLIETASGGTLFLDEVAELPKDQQANLLRFLQEKTIYRVGSTRNIAVDARVIAASHVDLQRAVEQGLFREDLYYRLHVLPLAVPPLRERSADVPLLAEHVFRQHAADRPKGLKGFSSAALEALRQHDWPGNVRELINRTRRAMVLAEGRLITPADLALADARRPPGGAALDESRIAAERAALLASLERAGNNRSRAARELGVSRMTLYRLLDKHGIAGK</sequence>
<dbReference type="Gene3D" id="3.40.50.300">
    <property type="entry name" value="P-loop containing nucleotide triphosphate hydrolases"/>
    <property type="match status" value="1"/>
</dbReference>
<dbReference type="RefSeq" id="WP_258813339.1">
    <property type="nucleotide sequence ID" value="NZ_JANUGU010000007.1"/>
</dbReference>
<keyword evidence="4" id="KW-0238">DNA-binding</keyword>
<dbReference type="EMBL" id="JANUGU010000007">
    <property type="protein sequence ID" value="MCS0660150.1"/>
    <property type="molecule type" value="Genomic_DNA"/>
</dbReference>
<dbReference type="InterPro" id="IPR002197">
    <property type="entry name" value="HTH_Fis"/>
</dbReference>
<dbReference type="Proteomes" id="UP001204621">
    <property type="component" value="Unassembled WGS sequence"/>
</dbReference>
<dbReference type="InterPro" id="IPR027417">
    <property type="entry name" value="P-loop_NTPase"/>
</dbReference>
<accession>A0ABT2D1N2</accession>
<reference evidence="7 8" key="1">
    <citation type="submission" date="2022-08" db="EMBL/GenBank/DDBJ databases">
        <title>Reclassification of Massilia species as members of the genera Telluria, Duganella, Pseudoduganella, Mokoshia gen. nov. and Zemynaea gen. nov. using orthogonal and non-orthogonal genome-based approaches.</title>
        <authorList>
            <person name="Bowman J.P."/>
        </authorList>
    </citation>
    <scope>NUCLEOTIDE SEQUENCE [LARGE SCALE GENOMIC DNA]</scope>
    <source>
        <strain evidence="7 8">JCM 31606</strain>
    </source>
</reference>
<keyword evidence="1" id="KW-0547">Nucleotide-binding</keyword>
<dbReference type="PROSITE" id="PS00688">
    <property type="entry name" value="SIGMA54_INTERACT_3"/>
    <property type="match status" value="1"/>
</dbReference>
<evidence type="ECO:0000256" key="1">
    <source>
        <dbReference type="ARBA" id="ARBA00022741"/>
    </source>
</evidence>
<dbReference type="InterPro" id="IPR003593">
    <property type="entry name" value="AAA+_ATPase"/>
</dbReference>
<evidence type="ECO:0000259" key="6">
    <source>
        <dbReference type="PROSITE" id="PS50045"/>
    </source>
</evidence>
<organism evidence="7 8">
    <name type="scientific">Massilia terrae</name>
    <dbReference type="NCBI Taxonomy" id="1811224"/>
    <lineage>
        <taxon>Bacteria</taxon>
        <taxon>Pseudomonadati</taxon>
        <taxon>Pseudomonadota</taxon>
        <taxon>Betaproteobacteria</taxon>
        <taxon>Burkholderiales</taxon>
        <taxon>Oxalobacteraceae</taxon>
        <taxon>Telluria group</taxon>
        <taxon>Massilia</taxon>
    </lineage>
</organism>
<dbReference type="PANTHER" id="PTHR32071">
    <property type="entry name" value="TRANSCRIPTIONAL REGULATORY PROTEIN"/>
    <property type="match status" value="1"/>
</dbReference>
<dbReference type="InterPro" id="IPR045343">
    <property type="entry name" value="VpsR"/>
</dbReference>
<dbReference type="Pfam" id="PF02954">
    <property type="entry name" value="HTH_8"/>
    <property type="match status" value="1"/>
</dbReference>
<dbReference type="InterPro" id="IPR009057">
    <property type="entry name" value="Homeodomain-like_sf"/>
</dbReference>
<dbReference type="PRINTS" id="PR01590">
    <property type="entry name" value="HTHFIS"/>
</dbReference>
<dbReference type="Pfam" id="PF20161">
    <property type="entry name" value="VpsR"/>
    <property type="match status" value="1"/>
</dbReference>
<dbReference type="Gene3D" id="1.10.10.60">
    <property type="entry name" value="Homeodomain-like"/>
    <property type="match status" value="1"/>
</dbReference>
<evidence type="ECO:0000256" key="5">
    <source>
        <dbReference type="ARBA" id="ARBA00023163"/>
    </source>
</evidence>
<dbReference type="InterPro" id="IPR058031">
    <property type="entry name" value="AAA_lid_NorR"/>
</dbReference>
<dbReference type="SUPFAM" id="SSF52540">
    <property type="entry name" value="P-loop containing nucleoside triphosphate hydrolases"/>
    <property type="match status" value="1"/>
</dbReference>
<proteinExistence type="predicted"/>
<feature type="domain" description="Sigma-54 factor interaction" evidence="6">
    <location>
        <begin position="138"/>
        <end position="367"/>
    </location>
</feature>
<dbReference type="InterPro" id="IPR002078">
    <property type="entry name" value="Sigma_54_int"/>
</dbReference>
<comment type="caution">
    <text evidence="7">The sequence shown here is derived from an EMBL/GenBank/DDBJ whole genome shotgun (WGS) entry which is preliminary data.</text>
</comment>
<keyword evidence="8" id="KW-1185">Reference proteome</keyword>
<gene>
    <name evidence="7" type="ORF">NX778_18930</name>
</gene>
<keyword evidence="3" id="KW-0805">Transcription regulation</keyword>
<dbReference type="SMART" id="SM00382">
    <property type="entry name" value="AAA"/>
    <property type="match status" value="1"/>
</dbReference>
<evidence type="ECO:0000256" key="2">
    <source>
        <dbReference type="ARBA" id="ARBA00022840"/>
    </source>
</evidence>
<evidence type="ECO:0000313" key="7">
    <source>
        <dbReference type="EMBL" id="MCS0660150.1"/>
    </source>
</evidence>
<name>A0ABT2D1N2_9BURK</name>
<evidence type="ECO:0000256" key="4">
    <source>
        <dbReference type="ARBA" id="ARBA00023125"/>
    </source>
</evidence>
<dbReference type="InterPro" id="IPR025943">
    <property type="entry name" value="Sigma_54_int_dom_ATP-bd_2"/>
</dbReference>
<keyword evidence="5" id="KW-0804">Transcription</keyword>
<dbReference type="InterPro" id="IPR025944">
    <property type="entry name" value="Sigma_54_int_dom_CS"/>
</dbReference>
<dbReference type="CDD" id="cd00009">
    <property type="entry name" value="AAA"/>
    <property type="match status" value="1"/>
</dbReference>
<dbReference type="SUPFAM" id="SSF46689">
    <property type="entry name" value="Homeodomain-like"/>
    <property type="match status" value="1"/>
</dbReference>
<protein>
    <submittedName>
        <fullName evidence="7">Sigma-54 dependent transcriptional regulator</fullName>
    </submittedName>
</protein>